<keyword evidence="3" id="KW-1185">Reference proteome</keyword>
<sequence length="425" mass="48579">MPQKKKKPPVAPMPLFSKLPAEIQIMIFHEALRKPQVHFVKVAREQNPGEGNAFWSVTMKPRDKSGDTSGYRLLDNMQDIALLFPVAAEVMRKNMLELHQLPLLKDGSWMMDAATDLVVLEFDSDKSGRMRFWHPRNRVYISSQDVDAIRRQLEGIRKSVFPCVNHHHYRKHSSWKFCPEELLGLIYQLSHVEAVYFILKHRINAKVVIDYATSYFAVPPATRNSFGLKTFYSTTRSYITVPLPSYTIGPVYHATWKTKDCIWPEDFPPMLVKAARATAMALAPDSREKRYAEHVRKLSHLGRKLDHRDVVTSLVSSMIRQVRVDQDTPVSPDYEWPDPVPPPLVNTARFKAYREQHRRDYNLDNLTRERRENLEFGMLLMVDDAAPGASKGVVKGKKAGGGGGVNKKKKKKEKETTTEGGRSVA</sequence>
<name>A0AAN6NR83_9PEZI</name>
<evidence type="ECO:0000256" key="1">
    <source>
        <dbReference type="SAM" id="MobiDB-lite"/>
    </source>
</evidence>
<gene>
    <name evidence="2" type="ORF">QBC32DRAFT_216932</name>
</gene>
<accession>A0AAN6NR83</accession>
<reference evidence="2" key="2">
    <citation type="submission" date="2023-06" db="EMBL/GenBank/DDBJ databases">
        <authorList>
            <consortium name="Lawrence Berkeley National Laboratory"/>
            <person name="Mondo S.J."/>
            <person name="Hensen N."/>
            <person name="Bonometti L."/>
            <person name="Westerberg I."/>
            <person name="Brannstrom I.O."/>
            <person name="Guillou S."/>
            <person name="Cros-Aarteil S."/>
            <person name="Calhoun S."/>
            <person name="Haridas S."/>
            <person name="Kuo A."/>
            <person name="Pangilinan J."/>
            <person name="Riley R."/>
            <person name="Labutti K."/>
            <person name="Andreopoulos B."/>
            <person name="Lipzen A."/>
            <person name="Chen C."/>
            <person name="Yanf M."/>
            <person name="Daum C."/>
            <person name="Ng V."/>
            <person name="Clum A."/>
            <person name="Steindorff A."/>
            <person name="Ohm R."/>
            <person name="Martin F."/>
            <person name="Silar P."/>
            <person name="Natvig D."/>
            <person name="Lalanne C."/>
            <person name="Gautier V."/>
            <person name="Ament-Velasquez S.L."/>
            <person name="Kruys A."/>
            <person name="Hutchinson M.I."/>
            <person name="Powell A.J."/>
            <person name="Barry K."/>
            <person name="Miller A.N."/>
            <person name="Grigoriev I.V."/>
            <person name="Debuchy R."/>
            <person name="Gladieux P."/>
            <person name="Thoren M.H."/>
            <person name="Johannesson H."/>
        </authorList>
    </citation>
    <scope>NUCLEOTIDE SEQUENCE</scope>
    <source>
        <strain evidence="2">CBS 626.80</strain>
    </source>
</reference>
<dbReference type="EMBL" id="MU859171">
    <property type="protein sequence ID" value="KAK3950604.1"/>
    <property type="molecule type" value="Genomic_DNA"/>
</dbReference>
<proteinExistence type="predicted"/>
<evidence type="ECO:0000313" key="2">
    <source>
        <dbReference type="EMBL" id="KAK3950604.1"/>
    </source>
</evidence>
<organism evidence="2 3">
    <name type="scientific">Pseudoneurospora amorphoporcata</name>
    <dbReference type="NCBI Taxonomy" id="241081"/>
    <lineage>
        <taxon>Eukaryota</taxon>
        <taxon>Fungi</taxon>
        <taxon>Dikarya</taxon>
        <taxon>Ascomycota</taxon>
        <taxon>Pezizomycotina</taxon>
        <taxon>Sordariomycetes</taxon>
        <taxon>Sordariomycetidae</taxon>
        <taxon>Sordariales</taxon>
        <taxon>Sordariaceae</taxon>
        <taxon>Pseudoneurospora</taxon>
    </lineage>
</organism>
<dbReference type="Proteomes" id="UP001303222">
    <property type="component" value="Unassembled WGS sequence"/>
</dbReference>
<protein>
    <submittedName>
        <fullName evidence="2">Uncharacterized protein</fullName>
    </submittedName>
</protein>
<dbReference type="AlphaFoldDB" id="A0AAN6NR83"/>
<reference evidence="2" key="1">
    <citation type="journal article" date="2023" name="Mol. Phylogenet. Evol.">
        <title>Genome-scale phylogeny and comparative genomics of the fungal order Sordariales.</title>
        <authorList>
            <person name="Hensen N."/>
            <person name="Bonometti L."/>
            <person name="Westerberg I."/>
            <person name="Brannstrom I.O."/>
            <person name="Guillou S."/>
            <person name="Cros-Aarteil S."/>
            <person name="Calhoun S."/>
            <person name="Haridas S."/>
            <person name="Kuo A."/>
            <person name="Mondo S."/>
            <person name="Pangilinan J."/>
            <person name="Riley R."/>
            <person name="LaButti K."/>
            <person name="Andreopoulos B."/>
            <person name="Lipzen A."/>
            <person name="Chen C."/>
            <person name="Yan M."/>
            <person name="Daum C."/>
            <person name="Ng V."/>
            <person name="Clum A."/>
            <person name="Steindorff A."/>
            <person name="Ohm R.A."/>
            <person name="Martin F."/>
            <person name="Silar P."/>
            <person name="Natvig D.O."/>
            <person name="Lalanne C."/>
            <person name="Gautier V."/>
            <person name="Ament-Velasquez S.L."/>
            <person name="Kruys A."/>
            <person name="Hutchinson M.I."/>
            <person name="Powell A.J."/>
            <person name="Barry K."/>
            <person name="Miller A.N."/>
            <person name="Grigoriev I.V."/>
            <person name="Debuchy R."/>
            <person name="Gladieux P."/>
            <person name="Hiltunen Thoren M."/>
            <person name="Johannesson H."/>
        </authorList>
    </citation>
    <scope>NUCLEOTIDE SEQUENCE</scope>
    <source>
        <strain evidence="2">CBS 626.80</strain>
    </source>
</reference>
<feature type="region of interest" description="Disordered" evidence="1">
    <location>
        <begin position="387"/>
        <end position="425"/>
    </location>
</feature>
<comment type="caution">
    <text evidence="2">The sequence shown here is derived from an EMBL/GenBank/DDBJ whole genome shotgun (WGS) entry which is preliminary data.</text>
</comment>
<evidence type="ECO:0000313" key="3">
    <source>
        <dbReference type="Proteomes" id="UP001303222"/>
    </source>
</evidence>